<evidence type="ECO:0000313" key="3">
    <source>
        <dbReference type="Proteomes" id="UP000244722"/>
    </source>
</evidence>
<evidence type="ECO:0000313" key="2">
    <source>
        <dbReference type="EMBL" id="PUU81892.1"/>
    </source>
</evidence>
<sequence>MSSFVADPTEGPLSSIHASTPGPCAATPANELNQESLSNEGPNEAPVSGLQPSFVGEATCNDPSDIKAYPTNINTESDANHEEISPLGVSATKIIAPGKSATEGNSFPDTPPRMTSPPPTSQEVSVKVENFPTGESDTPTSNETTLPTLAEEHKDISSFDIFDSDDHETSGNGRRHSIGSQDGSIFIGNGLASPKHCGASPSPDGHLVTPAPKKMASLLTPPPSEEKTSVTSISLQEIGPDASSSEKNLFTLPQEENPNGDVHTLESNDLPGLPHEALGQAPPTAYGADKKKDDDDDDDDRFQDPENEAGHNGNIYTSEQNDLSTLSREESRSGDITPFEDQSYSTSPRNNCDGNLHTLELGDPSALSHGSHSGHAIQSESEHPTLPQSNCDGDIHTSEQNHLSTPLREGNHSDDVTQFEENDHSTLPPENCDGAVHTLKQDNLSTVSREGNYNGDGAGFEENGYSTIPYENYDGDVHTLEPKDLSTLPQENSNGGVSPLEGNAHFTLPHEEIHGGDVTPFEDNYHSPLPHKESYYGDAHTPDKTPREPYDASKATNIKEQNSGRQPRGDYWRPSITESRVHSRYGDSYRRRETGGSSHQFGSSARHLGDLGYRGSERDRRPRSRSPARDIKRGRIRDISPPRRNSGSRDGPYGLSGSNASHQTEDRSSWHRFGNQTFKGDRYTPLSGPTRPARRSPAPSPGRELTPPRRTPRNRSRSRSPPPTLPKRQSSRQPEYTSRKVHPTRSSSALPDQSTAFQNSIRSANTGRRHGAGSAFEGGHSADMRNSDYVQARIPTSPKRPEKRRRHEDEAPAQNKRYRRDEQAHNGGRM</sequence>
<feature type="region of interest" description="Disordered" evidence="1">
    <location>
        <begin position="94"/>
        <end position="125"/>
    </location>
</feature>
<feature type="region of interest" description="Disordered" evidence="1">
    <location>
        <begin position="1"/>
        <end position="72"/>
    </location>
</feature>
<dbReference type="Proteomes" id="UP000244722">
    <property type="component" value="Unassembled WGS sequence"/>
</dbReference>
<keyword evidence="3" id="KW-1185">Reference proteome</keyword>
<feature type="non-terminal residue" evidence="2">
    <location>
        <position position="830"/>
    </location>
</feature>
<feature type="compositionally biased region" description="Low complexity" evidence="1">
    <location>
        <begin position="687"/>
        <end position="703"/>
    </location>
</feature>
<dbReference type="OrthoDB" id="10640074at2759"/>
<reference evidence="2 3" key="1">
    <citation type="submission" date="2017-04" db="EMBL/GenBank/DDBJ databases">
        <title>Draft genome sequence of Tuber borchii Vittad., a whitish edible truffle.</title>
        <authorList>
            <consortium name="DOE Joint Genome Institute"/>
            <person name="Murat C."/>
            <person name="Kuo A."/>
            <person name="Barry K.W."/>
            <person name="Clum A."/>
            <person name="Dockter R.B."/>
            <person name="Fauchery L."/>
            <person name="Iotti M."/>
            <person name="Kohler A."/>
            <person name="Labutti K."/>
            <person name="Lindquist E.A."/>
            <person name="Lipzen A."/>
            <person name="Ohm R.A."/>
            <person name="Wang M."/>
            <person name="Grigoriev I.V."/>
            <person name="Zambonelli A."/>
            <person name="Martin F.M."/>
        </authorList>
    </citation>
    <scope>NUCLEOTIDE SEQUENCE [LARGE SCALE GENOMIC DNA]</scope>
    <source>
        <strain evidence="2 3">Tbo3840</strain>
    </source>
</reference>
<feature type="compositionally biased region" description="Polar residues" evidence="1">
    <location>
        <begin position="487"/>
        <end position="496"/>
    </location>
</feature>
<organism evidence="2 3">
    <name type="scientific">Tuber borchii</name>
    <name type="common">White truffle</name>
    <dbReference type="NCBI Taxonomy" id="42251"/>
    <lineage>
        <taxon>Eukaryota</taxon>
        <taxon>Fungi</taxon>
        <taxon>Dikarya</taxon>
        <taxon>Ascomycota</taxon>
        <taxon>Pezizomycotina</taxon>
        <taxon>Pezizomycetes</taxon>
        <taxon>Pezizales</taxon>
        <taxon>Tuberaceae</taxon>
        <taxon>Tuber</taxon>
    </lineage>
</organism>
<feature type="region of interest" description="Disordered" evidence="1">
    <location>
        <begin position="161"/>
        <end position="436"/>
    </location>
</feature>
<feature type="compositionally biased region" description="Basic and acidic residues" evidence="1">
    <location>
        <begin position="475"/>
        <end position="484"/>
    </location>
</feature>
<accession>A0A2T7A2B8</accession>
<evidence type="ECO:0000256" key="1">
    <source>
        <dbReference type="SAM" id="MobiDB-lite"/>
    </source>
</evidence>
<name>A0A2T7A2B8_TUBBO</name>
<feature type="compositionally biased region" description="Polar residues" evidence="1">
    <location>
        <begin position="314"/>
        <end position="326"/>
    </location>
</feature>
<feature type="compositionally biased region" description="Pro residues" evidence="1">
    <location>
        <begin position="109"/>
        <end position="120"/>
    </location>
</feature>
<feature type="compositionally biased region" description="Basic and acidic residues" evidence="1">
    <location>
        <begin position="579"/>
        <end position="594"/>
    </location>
</feature>
<gene>
    <name evidence="2" type="ORF">B9Z19DRAFT_1106160</name>
</gene>
<dbReference type="EMBL" id="NESQ01000037">
    <property type="protein sequence ID" value="PUU81892.1"/>
    <property type="molecule type" value="Genomic_DNA"/>
</dbReference>
<feature type="compositionally biased region" description="Basic and acidic residues" evidence="1">
    <location>
        <begin position="627"/>
        <end position="641"/>
    </location>
</feature>
<dbReference type="AlphaFoldDB" id="A0A2T7A2B8"/>
<feature type="region of interest" description="Disordered" evidence="1">
    <location>
        <begin position="465"/>
        <end position="830"/>
    </location>
</feature>
<feature type="compositionally biased region" description="Basic and acidic residues" evidence="1">
    <location>
        <begin position="530"/>
        <end position="551"/>
    </location>
</feature>
<feature type="compositionally biased region" description="Polar residues" evidence="1">
    <location>
        <begin position="340"/>
        <end position="353"/>
    </location>
</feature>
<feature type="compositionally biased region" description="Polar residues" evidence="1">
    <location>
        <begin position="554"/>
        <end position="565"/>
    </location>
</feature>
<protein>
    <submittedName>
        <fullName evidence="2">Uncharacterized protein</fullName>
    </submittedName>
</protein>
<feature type="compositionally biased region" description="Polar residues" evidence="1">
    <location>
        <begin position="744"/>
        <end position="766"/>
    </location>
</feature>
<feature type="compositionally biased region" description="Polar residues" evidence="1">
    <location>
        <begin position="30"/>
        <end position="41"/>
    </location>
</feature>
<comment type="caution">
    <text evidence="2">The sequence shown here is derived from an EMBL/GenBank/DDBJ whole genome shotgun (WGS) entry which is preliminary data.</text>
</comment>
<feature type="compositionally biased region" description="Acidic residues" evidence="1">
    <location>
        <begin position="294"/>
        <end position="307"/>
    </location>
</feature>
<proteinExistence type="predicted"/>